<gene>
    <name evidence="1" type="ORF">SAMN05216386_1774</name>
</gene>
<sequence length="240" mass="27069">MSLEDEQDPTAYDRTYVLDNRLTLQWYPERVAAMAQAGSMLELGLGHGYSTEYFAKTFQRYRVIEGSREMIDRFKEHFAIEGMDIVQGHFEDFETDERFDAIGMGFVLEHVDDPAAIIRRYARFLSPGGSIYIAVPNAESLHRRLGNAAGLLPDIGALSPADLEFGHKRYFTLESLTAMVENEALEIRKVEGLLLKPITTQQMIDLNLSEAILQAMLKVGVDYPELCNSLLIQASRSAQQ</sequence>
<dbReference type="EMBL" id="FOVJ01000003">
    <property type="protein sequence ID" value="SFN76911.1"/>
    <property type="molecule type" value="Genomic_DNA"/>
</dbReference>
<evidence type="ECO:0000313" key="2">
    <source>
        <dbReference type="Proteomes" id="UP000183107"/>
    </source>
</evidence>
<name>A0A1I5BR45_9PROT</name>
<dbReference type="SUPFAM" id="SSF53335">
    <property type="entry name" value="S-adenosyl-L-methionine-dependent methyltransferases"/>
    <property type="match status" value="1"/>
</dbReference>
<dbReference type="RefSeq" id="WP_074796743.1">
    <property type="nucleotide sequence ID" value="NZ_FOVJ01000003.1"/>
</dbReference>
<dbReference type="Proteomes" id="UP000183107">
    <property type="component" value="Unassembled WGS sequence"/>
</dbReference>
<keyword evidence="1" id="KW-0808">Transferase</keyword>
<keyword evidence="2" id="KW-1185">Reference proteome</keyword>
<dbReference type="Gene3D" id="3.40.50.150">
    <property type="entry name" value="Vaccinia Virus protein VP39"/>
    <property type="match status" value="1"/>
</dbReference>
<dbReference type="GO" id="GO:0032259">
    <property type="term" value="P:methylation"/>
    <property type="evidence" value="ECO:0007669"/>
    <property type="project" value="UniProtKB-KW"/>
</dbReference>
<dbReference type="InterPro" id="IPR029063">
    <property type="entry name" value="SAM-dependent_MTases_sf"/>
</dbReference>
<dbReference type="GO" id="GO:0008168">
    <property type="term" value="F:methyltransferase activity"/>
    <property type="evidence" value="ECO:0007669"/>
    <property type="project" value="UniProtKB-KW"/>
</dbReference>
<keyword evidence="1" id="KW-0489">Methyltransferase</keyword>
<organism evidence="1 2">
    <name type="scientific">Nitrosospira briensis</name>
    <dbReference type="NCBI Taxonomy" id="35799"/>
    <lineage>
        <taxon>Bacteria</taxon>
        <taxon>Pseudomonadati</taxon>
        <taxon>Pseudomonadota</taxon>
        <taxon>Betaproteobacteria</taxon>
        <taxon>Nitrosomonadales</taxon>
        <taxon>Nitrosomonadaceae</taxon>
        <taxon>Nitrosospira</taxon>
    </lineage>
</organism>
<dbReference type="Pfam" id="PF13489">
    <property type="entry name" value="Methyltransf_23"/>
    <property type="match status" value="1"/>
</dbReference>
<dbReference type="STRING" id="1266925.GCA_000619905_01931"/>
<reference evidence="2" key="1">
    <citation type="submission" date="2016-10" db="EMBL/GenBank/DDBJ databases">
        <authorList>
            <person name="Varghese N."/>
        </authorList>
    </citation>
    <scope>NUCLEOTIDE SEQUENCE [LARGE SCALE GENOMIC DNA]</scope>
    <source>
        <strain evidence="2">Nsp8</strain>
    </source>
</reference>
<dbReference type="AlphaFoldDB" id="A0A1I5BR45"/>
<proteinExistence type="predicted"/>
<evidence type="ECO:0000313" key="1">
    <source>
        <dbReference type="EMBL" id="SFN76911.1"/>
    </source>
</evidence>
<dbReference type="OrthoDB" id="8564939at2"/>
<dbReference type="PANTHER" id="PTHR43861">
    <property type="entry name" value="TRANS-ACONITATE 2-METHYLTRANSFERASE-RELATED"/>
    <property type="match status" value="1"/>
</dbReference>
<protein>
    <submittedName>
        <fullName evidence="1">2-polyprenyl-3-methyl-5-hydroxy-6-metoxy-1,4-benzoquinol methylase</fullName>
    </submittedName>
</protein>
<dbReference type="CDD" id="cd02440">
    <property type="entry name" value="AdoMet_MTases"/>
    <property type="match status" value="1"/>
</dbReference>
<accession>A0A1I5BR45</accession>